<proteinExistence type="predicted"/>
<dbReference type="EMBL" id="OU503040">
    <property type="protein sequence ID" value="CAI9760921.1"/>
    <property type="molecule type" value="Genomic_DNA"/>
</dbReference>
<keyword evidence="2" id="KW-0472">Membrane</keyword>
<evidence type="ECO:0000313" key="3">
    <source>
        <dbReference type="EMBL" id="CAI9760921.1"/>
    </source>
</evidence>
<feature type="transmembrane region" description="Helical" evidence="2">
    <location>
        <begin position="168"/>
        <end position="186"/>
    </location>
</feature>
<protein>
    <recommendedName>
        <fullName evidence="5">Glycine-rich protein</fullName>
    </recommendedName>
</protein>
<evidence type="ECO:0000256" key="2">
    <source>
        <dbReference type="SAM" id="Phobius"/>
    </source>
</evidence>
<dbReference type="AlphaFoldDB" id="A0AAD1Z0J5"/>
<sequence length="267" mass="30254">MLLDVQSNFNSKNTVCVRTSSAIQRDAQMSCIHITACHPCLNSASRPQALLLDKKSTWFSTYPGMKILKISLKRTSAAFRHQRSAPVCLFGGKGKSENEASPWKSLEKAMGNLKKERSVEDVLKQQIQKQEYYDGGNGGKTPGGSGGGGGDGFGESEDESLSGMLDEFMQVVLATIGFVFLYIYIIDGADITVLARDYIKFLFGGQKSYRLRRAMYQWKMFFKMLTEKKEDDDPYWLEREILNTPTWYDSPVKYRRLKAYLDSKSYN</sequence>
<dbReference type="Proteomes" id="UP000834106">
    <property type="component" value="Chromosome 5"/>
</dbReference>
<accession>A0AAD1Z0J5</accession>
<keyword evidence="2" id="KW-1133">Transmembrane helix</keyword>
<gene>
    <name evidence="3" type="ORF">FPE_LOCUS8351</name>
</gene>
<keyword evidence="4" id="KW-1185">Reference proteome</keyword>
<feature type="region of interest" description="Disordered" evidence="1">
    <location>
        <begin position="132"/>
        <end position="158"/>
    </location>
</feature>
<dbReference type="PANTHER" id="PTHR35483">
    <property type="entry name" value="NUCLEUSENVELOPE PROTEIN"/>
    <property type="match status" value="1"/>
</dbReference>
<organism evidence="3 4">
    <name type="scientific">Fraxinus pennsylvanica</name>
    <dbReference type="NCBI Taxonomy" id="56036"/>
    <lineage>
        <taxon>Eukaryota</taxon>
        <taxon>Viridiplantae</taxon>
        <taxon>Streptophyta</taxon>
        <taxon>Embryophyta</taxon>
        <taxon>Tracheophyta</taxon>
        <taxon>Spermatophyta</taxon>
        <taxon>Magnoliopsida</taxon>
        <taxon>eudicotyledons</taxon>
        <taxon>Gunneridae</taxon>
        <taxon>Pentapetalae</taxon>
        <taxon>asterids</taxon>
        <taxon>lamiids</taxon>
        <taxon>Lamiales</taxon>
        <taxon>Oleaceae</taxon>
        <taxon>Oleeae</taxon>
        <taxon>Fraxinus</taxon>
    </lineage>
</organism>
<keyword evidence="2" id="KW-0812">Transmembrane</keyword>
<dbReference type="GO" id="GO:0009507">
    <property type="term" value="C:chloroplast"/>
    <property type="evidence" value="ECO:0007669"/>
    <property type="project" value="TreeGrafter"/>
</dbReference>
<dbReference type="PANTHER" id="PTHR35483:SF1">
    <property type="entry name" value="GLYCINE-RICH PROTEIN-RELATED"/>
    <property type="match status" value="1"/>
</dbReference>
<evidence type="ECO:0000256" key="1">
    <source>
        <dbReference type="SAM" id="MobiDB-lite"/>
    </source>
</evidence>
<evidence type="ECO:0008006" key="5">
    <source>
        <dbReference type="Google" id="ProtNLM"/>
    </source>
</evidence>
<reference evidence="3" key="1">
    <citation type="submission" date="2023-05" db="EMBL/GenBank/DDBJ databases">
        <authorList>
            <person name="Huff M."/>
        </authorList>
    </citation>
    <scope>NUCLEOTIDE SEQUENCE</scope>
</reference>
<name>A0AAD1Z0J5_9LAMI</name>
<feature type="compositionally biased region" description="Gly residues" evidence="1">
    <location>
        <begin position="135"/>
        <end position="153"/>
    </location>
</feature>
<evidence type="ECO:0000313" key="4">
    <source>
        <dbReference type="Proteomes" id="UP000834106"/>
    </source>
</evidence>